<evidence type="ECO:0008006" key="3">
    <source>
        <dbReference type="Google" id="ProtNLM"/>
    </source>
</evidence>
<accession>A0ABQ3ZT08</accession>
<dbReference type="Gene3D" id="3.20.80.10">
    <property type="entry name" value="Regulatory factor, effector binding domain"/>
    <property type="match status" value="1"/>
</dbReference>
<organism evidence="1 2">
    <name type="scientific">Winogradskya humida</name>
    <dbReference type="NCBI Taxonomy" id="113566"/>
    <lineage>
        <taxon>Bacteria</taxon>
        <taxon>Bacillati</taxon>
        <taxon>Actinomycetota</taxon>
        <taxon>Actinomycetes</taxon>
        <taxon>Micromonosporales</taxon>
        <taxon>Micromonosporaceae</taxon>
        <taxon>Winogradskya</taxon>
    </lineage>
</organism>
<dbReference type="InterPro" id="IPR011256">
    <property type="entry name" value="Reg_factor_effector_dom_sf"/>
</dbReference>
<comment type="caution">
    <text evidence="1">The sequence shown here is derived from an EMBL/GenBank/DDBJ whole genome shotgun (WGS) entry which is preliminary data.</text>
</comment>
<evidence type="ECO:0000313" key="1">
    <source>
        <dbReference type="EMBL" id="GIE21736.1"/>
    </source>
</evidence>
<evidence type="ECO:0000313" key="2">
    <source>
        <dbReference type="Proteomes" id="UP000603200"/>
    </source>
</evidence>
<reference evidence="1 2" key="1">
    <citation type="submission" date="2021-01" db="EMBL/GenBank/DDBJ databases">
        <title>Whole genome shotgun sequence of Actinoplanes humidus NBRC 14915.</title>
        <authorList>
            <person name="Komaki H."/>
            <person name="Tamura T."/>
        </authorList>
    </citation>
    <scope>NUCLEOTIDE SEQUENCE [LARGE SCALE GENOMIC DNA]</scope>
    <source>
        <strain evidence="1 2">NBRC 14915</strain>
    </source>
</reference>
<dbReference type="Proteomes" id="UP000603200">
    <property type="component" value="Unassembled WGS sequence"/>
</dbReference>
<protein>
    <recommendedName>
        <fullName evidence="3">Bacterial transcription activator effector binding domain-containing protein</fullName>
    </recommendedName>
</protein>
<sequence>MPLSIVAEVLAGTREVTAVKLASVRYETDQAGLMETIERGEAEVRAVLDAAGAVSTTEHWVIYHSFVTAESAAPVEICVRFRGVAEPAGDVVIRIEPAHTQVCTTVARDDCFYPRIMRAYAAVEVYAKNLRLCAPPREIYLGAWHEIAGTDPFVHVAQPIEVP</sequence>
<proteinExistence type="predicted"/>
<gene>
    <name evidence="1" type="ORF">Ahu01nite_048380</name>
</gene>
<dbReference type="RefSeq" id="WP_203838848.1">
    <property type="nucleotide sequence ID" value="NZ_BAAATV010000002.1"/>
</dbReference>
<name>A0ABQ3ZT08_9ACTN</name>
<dbReference type="EMBL" id="BOMN01000060">
    <property type="protein sequence ID" value="GIE21736.1"/>
    <property type="molecule type" value="Genomic_DNA"/>
</dbReference>
<keyword evidence="2" id="KW-1185">Reference proteome</keyword>